<dbReference type="AlphaFoldDB" id="B8IAP7"/>
<dbReference type="STRING" id="460265.Mnod_6287"/>
<evidence type="ECO:0000256" key="2">
    <source>
        <dbReference type="SAM" id="MobiDB-lite"/>
    </source>
</evidence>
<evidence type="ECO:0000313" key="4">
    <source>
        <dbReference type="Proteomes" id="UP000008207"/>
    </source>
</evidence>
<dbReference type="EMBL" id="CP001349">
    <property type="protein sequence ID" value="ACL61092.1"/>
    <property type="molecule type" value="Genomic_DNA"/>
</dbReference>
<evidence type="ECO:0000256" key="1">
    <source>
        <dbReference type="SAM" id="Coils"/>
    </source>
</evidence>
<dbReference type="KEGG" id="mno:Mnod_6287"/>
<keyword evidence="4" id="KW-1185">Reference proteome</keyword>
<keyword evidence="1" id="KW-0175">Coiled coil</keyword>
<name>B8IAP7_METNO</name>
<organism evidence="3 4">
    <name type="scientific">Methylobacterium nodulans (strain LMG 21967 / CNCM I-2342 / ORS 2060)</name>
    <dbReference type="NCBI Taxonomy" id="460265"/>
    <lineage>
        <taxon>Bacteria</taxon>
        <taxon>Pseudomonadati</taxon>
        <taxon>Pseudomonadota</taxon>
        <taxon>Alphaproteobacteria</taxon>
        <taxon>Hyphomicrobiales</taxon>
        <taxon>Methylobacteriaceae</taxon>
        <taxon>Methylobacterium</taxon>
    </lineage>
</organism>
<protein>
    <submittedName>
        <fullName evidence="3">Uncharacterized protein</fullName>
    </submittedName>
</protein>
<sequence length="300" mass="32442">MDEPCHCLTCRLLAVLAEAPPAMPDDVLEALARPWASRSPRSRTPAPRASPPSSCGPATANARKSATRADCTNLGDTMSNRRSFKESPVREDGKTVFRYQLTCGECGHVGSLSRQNFGPERASDLVPRKFEQLGWRVGRAHDGHSDRCPTCRGKAEPAGKPQLRVVDPKTEETLPAQPAARGEPPREMGRDDRRLIFAKLNDVYVDEVAGYAMGWTDGRVATDLGVPCAWVTAIRAEMFGPGVSAEMTQFLGEAKALRAELDQLRPAAEAMAGKVEALEQRLAAIEGTAHRIQTELAGAA</sequence>
<accession>B8IAP7</accession>
<proteinExistence type="predicted"/>
<feature type="region of interest" description="Disordered" evidence="2">
    <location>
        <begin position="34"/>
        <end position="89"/>
    </location>
</feature>
<feature type="compositionally biased region" description="Low complexity" evidence="2">
    <location>
        <begin position="34"/>
        <end position="53"/>
    </location>
</feature>
<dbReference type="eggNOG" id="ENOG50338IH">
    <property type="taxonomic scope" value="Bacteria"/>
</dbReference>
<reference evidence="3 4" key="1">
    <citation type="submission" date="2009-01" db="EMBL/GenBank/DDBJ databases">
        <title>Complete sequence of chromosome of Methylobacterium nodulans ORS 2060.</title>
        <authorList>
            <consortium name="US DOE Joint Genome Institute"/>
            <person name="Lucas S."/>
            <person name="Copeland A."/>
            <person name="Lapidus A."/>
            <person name="Glavina del Rio T."/>
            <person name="Dalin E."/>
            <person name="Tice H."/>
            <person name="Bruce D."/>
            <person name="Goodwin L."/>
            <person name="Pitluck S."/>
            <person name="Sims D."/>
            <person name="Brettin T."/>
            <person name="Detter J.C."/>
            <person name="Han C."/>
            <person name="Larimer F."/>
            <person name="Land M."/>
            <person name="Hauser L."/>
            <person name="Kyrpides N."/>
            <person name="Ivanova N."/>
            <person name="Marx C.J."/>
            <person name="Richardson P."/>
        </authorList>
    </citation>
    <scope>NUCLEOTIDE SEQUENCE [LARGE SCALE GENOMIC DNA]</scope>
    <source>
        <strain evidence="4">LMG 21967 / CNCM I-2342 / ORS 2060</strain>
    </source>
</reference>
<gene>
    <name evidence="3" type="ordered locus">Mnod_6287</name>
</gene>
<dbReference type="Proteomes" id="UP000008207">
    <property type="component" value="Chromosome"/>
</dbReference>
<feature type="coiled-coil region" evidence="1">
    <location>
        <begin position="268"/>
        <end position="295"/>
    </location>
</feature>
<evidence type="ECO:0000313" key="3">
    <source>
        <dbReference type="EMBL" id="ACL61092.1"/>
    </source>
</evidence>
<dbReference type="HOGENOM" id="CLU_926913_0_0_5"/>
<feature type="region of interest" description="Disordered" evidence="2">
    <location>
        <begin position="167"/>
        <end position="190"/>
    </location>
</feature>